<proteinExistence type="predicted"/>
<reference evidence="2 3" key="1">
    <citation type="submission" date="2018-05" db="EMBL/GenBank/DDBJ databases">
        <title>Streptomyces venezuelae.</title>
        <authorList>
            <person name="Kim W."/>
            <person name="Lee N."/>
            <person name="Cho B.-K."/>
        </authorList>
    </citation>
    <scope>NUCLEOTIDE SEQUENCE [LARGE SCALE GENOMIC DNA]</scope>
    <source>
        <strain evidence="2 3">ATCC 14583</strain>
    </source>
</reference>
<dbReference type="AlphaFoldDB" id="A0A5P2BIT4"/>
<dbReference type="Proteomes" id="UP000323046">
    <property type="component" value="Chromosome"/>
</dbReference>
<dbReference type="InterPro" id="IPR001932">
    <property type="entry name" value="PPM-type_phosphatase-like_dom"/>
</dbReference>
<dbReference type="RefSeq" id="WP_150173903.1">
    <property type="nucleotide sequence ID" value="NZ_CP029193.1"/>
</dbReference>
<dbReference type="Gene3D" id="3.60.40.10">
    <property type="entry name" value="PPM-type phosphatase domain"/>
    <property type="match status" value="1"/>
</dbReference>
<accession>A0A5P2BIT4</accession>
<evidence type="ECO:0000259" key="1">
    <source>
        <dbReference type="SMART" id="SM00331"/>
    </source>
</evidence>
<dbReference type="PANTHER" id="PTHR35801">
    <property type="entry name" value="PHOSPHOSERINE PHOSPHATASE RSBX"/>
    <property type="match status" value="1"/>
</dbReference>
<dbReference type="SUPFAM" id="SSF55874">
    <property type="entry name" value="ATPase domain of HSP90 chaperone/DNA topoisomerase II/histidine kinase"/>
    <property type="match status" value="1"/>
</dbReference>
<dbReference type="SMART" id="SM00331">
    <property type="entry name" value="PP2C_SIG"/>
    <property type="match status" value="1"/>
</dbReference>
<dbReference type="SUPFAM" id="SSF81606">
    <property type="entry name" value="PP2C-like"/>
    <property type="match status" value="1"/>
</dbReference>
<protein>
    <recommendedName>
        <fullName evidence="1">PPM-type phosphatase domain-containing protein</fullName>
    </recommendedName>
</protein>
<name>A0A5P2BIT4_STRVZ</name>
<dbReference type="PANTHER" id="PTHR35801:SF1">
    <property type="entry name" value="PHOSPHOSERINE PHOSPHATASE RSBX"/>
    <property type="match status" value="1"/>
</dbReference>
<evidence type="ECO:0000313" key="2">
    <source>
        <dbReference type="EMBL" id="QES30324.1"/>
    </source>
</evidence>
<evidence type="ECO:0000313" key="3">
    <source>
        <dbReference type="Proteomes" id="UP000323046"/>
    </source>
</evidence>
<dbReference type="EMBL" id="CP029193">
    <property type="protein sequence ID" value="QES30324.1"/>
    <property type="molecule type" value="Genomic_DNA"/>
</dbReference>
<dbReference type="Pfam" id="PF07228">
    <property type="entry name" value="SpoIIE"/>
    <property type="match status" value="1"/>
</dbReference>
<keyword evidence="3" id="KW-1185">Reference proteome</keyword>
<dbReference type="Gene3D" id="3.30.565.10">
    <property type="entry name" value="Histidine kinase-like ATPase, C-terminal domain"/>
    <property type="match status" value="1"/>
</dbReference>
<dbReference type="InterPro" id="IPR036890">
    <property type="entry name" value="HATPase_C_sf"/>
</dbReference>
<organism evidence="2 3">
    <name type="scientific">Streptomyces venezuelae</name>
    <dbReference type="NCBI Taxonomy" id="54571"/>
    <lineage>
        <taxon>Bacteria</taxon>
        <taxon>Bacillati</taxon>
        <taxon>Actinomycetota</taxon>
        <taxon>Actinomycetes</taxon>
        <taxon>Kitasatosporales</taxon>
        <taxon>Streptomycetaceae</taxon>
        <taxon>Streptomyces</taxon>
    </lineage>
</organism>
<feature type="domain" description="PPM-type phosphatase" evidence="1">
    <location>
        <begin position="156"/>
        <end position="331"/>
    </location>
</feature>
<dbReference type="OrthoDB" id="479131at2"/>
<sequence>MNTGSTVRTLHIAIDHPSAVQSAADQARSLATACAMPGALPDQAAVLASELASNIIKHARNGALFVQRSPLVGGMDVVAVDSGPGMRDIGLSLRDGYSTTKTMGAGLGAARRIATDFAIRSNAELGTLAHARIAPPGAARSAGATGALCLPADGEDASGDGYAVAEQDGIRTALVIDGLGHGPEAAAATQRAERTFLAHPHAPLAEIMTALHKALRHTRGAAVAALRVAPGRAEYCGVGNVRAVTLTSEGVNHQLTGQAGIVGYTLPTPRSRFVDLTPHTSVVLHTDGIDHRWAYAATAARLTLPPALLAASLAHTHRRRRDDATVLALGPHLGMR</sequence>
<dbReference type="InterPro" id="IPR036457">
    <property type="entry name" value="PPM-type-like_dom_sf"/>
</dbReference>
<dbReference type="InterPro" id="IPR039248">
    <property type="entry name" value="Ptase_RsbX"/>
</dbReference>
<gene>
    <name evidence="2" type="ORF">DEJ47_31310</name>
</gene>